<gene>
    <name evidence="2" type="ORF">COCON_G00203580</name>
</gene>
<dbReference type="Proteomes" id="UP001152803">
    <property type="component" value="Unassembled WGS sequence"/>
</dbReference>
<feature type="non-terminal residue" evidence="2">
    <location>
        <position position="1"/>
    </location>
</feature>
<proteinExistence type="predicted"/>
<protein>
    <recommendedName>
        <fullName evidence="4">Conotoxin</fullName>
    </recommendedName>
</protein>
<evidence type="ECO:0008006" key="4">
    <source>
        <dbReference type="Google" id="ProtNLM"/>
    </source>
</evidence>
<evidence type="ECO:0000256" key="1">
    <source>
        <dbReference type="SAM" id="SignalP"/>
    </source>
</evidence>
<accession>A0A9Q1HQ19</accession>
<reference evidence="2" key="1">
    <citation type="journal article" date="2023" name="Science">
        <title>Genome structures resolve the early diversification of teleost fishes.</title>
        <authorList>
            <person name="Parey E."/>
            <person name="Louis A."/>
            <person name="Montfort J."/>
            <person name="Bouchez O."/>
            <person name="Roques C."/>
            <person name="Iampietro C."/>
            <person name="Lluch J."/>
            <person name="Castinel A."/>
            <person name="Donnadieu C."/>
            <person name="Desvignes T."/>
            <person name="Floi Bucao C."/>
            <person name="Jouanno E."/>
            <person name="Wen M."/>
            <person name="Mejri S."/>
            <person name="Dirks R."/>
            <person name="Jansen H."/>
            <person name="Henkel C."/>
            <person name="Chen W.J."/>
            <person name="Zahm M."/>
            <person name="Cabau C."/>
            <person name="Klopp C."/>
            <person name="Thompson A.W."/>
            <person name="Robinson-Rechavi M."/>
            <person name="Braasch I."/>
            <person name="Lecointre G."/>
            <person name="Bobe J."/>
            <person name="Postlethwait J.H."/>
            <person name="Berthelot C."/>
            <person name="Roest Crollius H."/>
            <person name="Guiguen Y."/>
        </authorList>
    </citation>
    <scope>NUCLEOTIDE SEQUENCE</scope>
    <source>
        <strain evidence="2">Concon-B</strain>
    </source>
</reference>
<comment type="caution">
    <text evidence="2">The sequence shown here is derived from an EMBL/GenBank/DDBJ whole genome shotgun (WGS) entry which is preliminary data.</text>
</comment>
<evidence type="ECO:0000313" key="3">
    <source>
        <dbReference type="Proteomes" id="UP001152803"/>
    </source>
</evidence>
<dbReference type="EMBL" id="JAFJMO010000016">
    <property type="protein sequence ID" value="KAJ8253746.1"/>
    <property type="molecule type" value="Genomic_DNA"/>
</dbReference>
<name>A0A9Q1HQ19_CONCO</name>
<organism evidence="2 3">
    <name type="scientific">Conger conger</name>
    <name type="common">Conger eel</name>
    <name type="synonym">Muraena conger</name>
    <dbReference type="NCBI Taxonomy" id="82655"/>
    <lineage>
        <taxon>Eukaryota</taxon>
        <taxon>Metazoa</taxon>
        <taxon>Chordata</taxon>
        <taxon>Craniata</taxon>
        <taxon>Vertebrata</taxon>
        <taxon>Euteleostomi</taxon>
        <taxon>Actinopterygii</taxon>
        <taxon>Neopterygii</taxon>
        <taxon>Teleostei</taxon>
        <taxon>Anguilliformes</taxon>
        <taxon>Congridae</taxon>
        <taxon>Conger</taxon>
    </lineage>
</organism>
<sequence length="123" mass="12945">LCLAFVCSLIARGSFPVPVPCLPTPVLVPCLLLLWFPACPVLFRLPSRSCSGSLPAPVLVPCLLTYSCVPASHPVLSSASSPPPRSFPALACPIGLISGFDPCLSDHEVLFLFVGCEPVRADE</sequence>
<feature type="signal peptide" evidence="1">
    <location>
        <begin position="1"/>
        <end position="16"/>
    </location>
</feature>
<dbReference type="AlphaFoldDB" id="A0A9Q1HQ19"/>
<feature type="chain" id="PRO_5040276859" description="Conotoxin" evidence="1">
    <location>
        <begin position="17"/>
        <end position="123"/>
    </location>
</feature>
<keyword evidence="1" id="KW-0732">Signal</keyword>
<keyword evidence="3" id="KW-1185">Reference proteome</keyword>
<evidence type="ECO:0000313" key="2">
    <source>
        <dbReference type="EMBL" id="KAJ8253746.1"/>
    </source>
</evidence>